<name>A0A3M7SQ45_BRAPC</name>
<evidence type="ECO:0000256" key="1">
    <source>
        <dbReference type="SAM" id="Coils"/>
    </source>
</evidence>
<dbReference type="EMBL" id="REGN01000957">
    <property type="protein sequence ID" value="RNA37933.1"/>
    <property type="molecule type" value="Genomic_DNA"/>
</dbReference>
<proteinExistence type="predicted"/>
<keyword evidence="4" id="KW-1185">Reference proteome</keyword>
<evidence type="ECO:0000313" key="4">
    <source>
        <dbReference type="Proteomes" id="UP000276133"/>
    </source>
</evidence>
<gene>
    <name evidence="3" type="ORF">BpHYR1_042795</name>
</gene>
<protein>
    <submittedName>
        <fullName evidence="3">Uncharacterized protein</fullName>
    </submittedName>
</protein>
<reference evidence="3 4" key="1">
    <citation type="journal article" date="2018" name="Sci. Rep.">
        <title>Genomic signatures of local adaptation to the degree of environmental predictability in rotifers.</title>
        <authorList>
            <person name="Franch-Gras L."/>
            <person name="Hahn C."/>
            <person name="Garcia-Roger E.M."/>
            <person name="Carmona M.J."/>
            <person name="Serra M."/>
            <person name="Gomez A."/>
        </authorList>
    </citation>
    <scope>NUCLEOTIDE SEQUENCE [LARGE SCALE GENOMIC DNA]</scope>
    <source>
        <strain evidence="3">HYR1</strain>
    </source>
</reference>
<feature type="coiled-coil region" evidence="1">
    <location>
        <begin position="155"/>
        <end position="186"/>
    </location>
</feature>
<accession>A0A3M7SQ45</accession>
<dbReference type="Proteomes" id="UP000276133">
    <property type="component" value="Unassembled WGS sequence"/>
</dbReference>
<evidence type="ECO:0000256" key="2">
    <source>
        <dbReference type="SAM" id="MobiDB-lite"/>
    </source>
</evidence>
<comment type="caution">
    <text evidence="3">The sequence shown here is derived from an EMBL/GenBank/DDBJ whole genome shotgun (WGS) entry which is preliminary data.</text>
</comment>
<sequence>MLLQELINLCGTLQKNIKGDWQVIARIFLLRQLIYKDPSYDHDHTDESVDAFFNEQITSSSKVRLLRANLDGSVSKDQLIADINRVVKAEAIRIQYKPKKQQCLGSDEEEQGDKPNLQRNVVPPSPSILALTEDLQTELFQDIETSRADSMAESQQQQQQTFEQHRLEFERQQEQQRQQQQQQQQQAVTANVELANTVANLTRMMANMQ</sequence>
<evidence type="ECO:0000313" key="3">
    <source>
        <dbReference type="EMBL" id="RNA37933.1"/>
    </source>
</evidence>
<dbReference type="AlphaFoldDB" id="A0A3M7SQ45"/>
<organism evidence="3 4">
    <name type="scientific">Brachionus plicatilis</name>
    <name type="common">Marine rotifer</name>
    <name type="synonym">Brachionus muelleri</name>
    <dbReference type="NCBI Taxonomy" id="10195"/>
    <lineage>
        <taxon>Eukaryota</taxon>
        <taxon>Metazoa</taxon>
        <taxon>Spiralia</taxon>
        <taxon>Gnathifera</taxon>
        <taxon>Rotifera</taxon>
        <taxon>Eurotatoria</taxon>
        <taxon>Monogononta</taxon>
        <taxon>Pseudotrocha</taxon>
        <taxon>Ploima</taxon>
        <taxon>Brachionidae</taxon>
        <taxon>Brachionus</taxon>
    </lineage>
</organism>
<feature type="region of interest" description="Disordered" evidence="2">
    <location>
        <begin position="100"/>
        <end position="124"/>
    </location>
</feature>
<keyword evidence="1" id="KW-0175">Coiled coil</keyword>